<gene>
    <name evidence="3" type="ORF">LEL_02235</name>
</gene>
<feature type="region of interest" description="Disordered" evidence="1">
    <location>
        <begin position="1153"/>
        <end position="1176"/>
    </location>
</feature>
<comment type="caution">
    <text evidence="3">The sequence shown here is derived from an EMBL/GenBank/DDBJ whole genome shotgun (WGS) entry which is preliminary data.</text>
</comment>
<feature type="transmembrane region" description="Helical" evidence="2">
    <location>
        <begin position="192"/>
        <end position="210"/>
    </location>
</feature>
<name>A0A168I4R1_CORDF</name>
<dbReference type="PANTHER" id="PTHR37544">
    <property type="entry name" value="SPRAY-RELATED"/>
    <property type="match status" value="1"/>
</dbReference>
<keyword evidence="2" id="KW-1133">Transmembrane helix</keyword>
<evidence type="ECO:0000256" key="1">
    <source>
        <dbReference type="SAM" id="MobiDB-lite"/>
    </source>
</evidence>
<feature type="transmembrane region" description="Helical" evidence="2">
    <location>
        <begin position="762"/>
        <end position="782"/>
    </location>
</feature>
<proteinExistence type="predicted"/>
<dbReference type="EMBL" id="AZHF01000002">
    <property type="protein sequence ID" value="OAA78749.1"/>
    <property type="molecule type" value="Genomic_DNA"/>
</dbReference>
<dbReference type="Proteomes" id="UP000076881">
    <property type="component" value="Unassembled WGS sequence"/>
</dbReference>
<feature type="transmembrane region" description="Helical" evidence="2">
    <location>
        <begin position="868"/>
        <end position="891"/>
    </location>
</feature>
<dbReference type="STRING" id="1081108.A0A168I4R1"/>
<feature type="region of interest" description="Disordered" evidence="1">
    <location>
        <begin position="1"/>
        <end position="72"/>
    </location>
</feature>
<sequence>MEPTRDQGLGHNDFHDDLIPSSWQRDTPKDVHRDAYDQAPPDDDDLHRDHHNNNEDSDEEEDITGPEKLPFCPRRYDLVPEETEFADPLTSPHEALSSAAFRYDAGADALHAGVSDRRDFGAQPSASSSEDTERLIPQSGPKSELWTPTSLSKLYLLLFAAVFLLLLLMTGLAYRLSLRSEGLAVASDANHYLGRCLPTALFVLVAASWHQVDYYIKSLMAWSEMAKFPSTAERSVFVDYSTPALPVGFYRAVRNRHWPVVLSSLAYMLLIGTILFSTSLFMLEDASVSESRNDIKLKSEFRLASGADSANFWNIGPGAAQLYNAVNFQGLHYPPGTSKDAVIPQLQIPQNSAGNTNFSVLIDAIMPDLDCEQLPITNATKASIPWKSMLAQYFITDVNTTDCAINGVTLAGGPDHYQYNDPNATQNYQAQFEVYPCNTGWDFGKAEAQPDDDKAAKVFDPFADQRIFLSVTDLQISPYDKSLNAPTYMYVNEVTALLCKPSYSIKSGIASQSSPIDGAAQFQSHAGPDSKSITGMGTEDGHIADISGGAVAMAVHTSSSNMFLGTGGKDFALSEMVPTFFQFMTMKARKDSIGAFTDAELLKTTAKSVYQGMAAQTIHLLARQPADKNAVGSIEYPGRKLVAYLISVAFMCTFLGFCVIIAVALVFIAPCAVTPHHPGSIASMATIMATSPLFRQVMSGTGKASASGLRQKLGEFRYKTAVTAAPYSFRLEAVHQMETEAVRQRRQKSSKSSWWKPTAGHMWFLALALAAPLTIIGALEVIQHISDSSQGFLSVGRSSATIFTTFIPAAVVLAVTSMYAKFVTMAAIFAPFTALKKSHAMADRTVQFNVTGRSLPVAFFRAVKARHLALAILVAANSVALFLSIVMSSLYSVVEFDRPRDLTIHRLDNFNLNHAKLAMQDSHAASMDSLIRYTGLNYSQWTWEGLAFPRYEQNEFSADQLRGDAPLVAIVQALRPGLACSAIAAQDREITQVEDKQNSGSYVKLPFQNEYWTPIPGQVTVGLNTTMSFSDYCETPPTKNVSQSSWMQYFSVPNDTSPVYVGKGSVLVWDGKDIYGDGAVNTHSSSHASVNFDVEDHGCPSFAATFGTIKTVQAGHDGDVSSWKFEHDLATVVCYQTFEEVIAEVTWQLPDFTLDPSRPPKVDESSGRKLKSGSDSEKFQIPVNAWLEGLTDPVYNRTISAPDDGPTTNNDVDEFIDALVFGKGGVPVTDIVGTSNARHLGDAVTKAYQAYMAQAVSLNMRSVEKVGKRATDITATMRIPGHRRLVQNAKPKIALQVMLGVMVLCLAAARPLLRVGKVLPHNPCTIAGMAALLADSSFATDKVIPAGSEWLSGEEMRSARLFAGWTFSLRWWEDEEKTPDQRRYGVGTEKNFT</sequence>
<feature type="transmembrane region" description="Helical" evidence="2">
    <location>
        <begin position="802"/>
        <end position="835"/>
    </location>
</feature>
<evidence type="ECO:0000313" key="3">
    <source>
        <dbReference type="EMBL" id="OAA78749.1"/>
    </source>
</evidence>
<accession>A0A168I4R1</accession>
<feature type="transmembrane region" description="Helical" evidence="2">
    <location>
        <begin position="154"/>
        <end position="172"/>
    </location>
</feature>
<dbReference type="PANTHER" id="PTHR37544:SF1">
    <property type="entry name" value="PHOSPHORIBOSYLAMINOIMIDAZOLE-SUCCINOCARBOXAMIDE SYNTHASE"/>
    <property type="match status" value="1"/>
</dbReference>
<feature type="compositionally biased region" description="Basic and acidic residues" evidence="1">
    <location>
        <begin position="26"/>
        <end position="36"/>
    </location>
</feature>
<protein>
    <submittedName>
        <fullName evidence="3">Uncharacterized protein</fullName>
    </submittedName>
</protein>
<dbReference type="OrthoDB" id="4868698at2759"/>
<keyword evidence="2" id="KW-0472">Membrane</keyword>
<evidence type="ECO:0000256" key="2">
    <source>
        <dbReference type="SAM" id="Phobius"/>
    </source>
</evidence>
<feature type="transmembrane region" description="Helical" evidence="2">
    <location>
        <begin position="641"/>
        <end position="668"/>
    </location>
</feature>
<feature type="region of interest" description="Disordered" evidence="1">
    <location>
        <begin position="116"/>
        <end position="144"/>
    </location>
</feature>
<keyword evidence="4" id="KW-1185">Reference proteome</keyword>
<keyword evidence="2" id="KW-0812">Transmembrane</keyword>
<reference evidence="3 4" key="1">
    <citation type="journal article" date="2016" name="Genome Biol. Evol.">
        <title>Divergent and convergent evolution of fungal pathogenicity.</title>
        <authorList>
            <person name="Shang Y."/>
            <person name="Xiao G."/>
            <person name="Zheng P."/>
            <person name="Cen K."/>
            <person name="Zhan S."/>
            <person name="Wang C."/>
        </authorList>
    </citation>
    <scope>NUCLEOTIDE SEQUENCE [LARGE SCALE GENOMIC DNA]</scope>
    <source>
        <strain evidence="3 4">RCEF 1005</strain>
    </source>
</reference>
<dbReference type="Pfam" id="PF11915">
    <property type="entry name" value="DUF3433"/>
    <property type="match status" value="2"/>
</dbReference>
<evidence type="ECO:0000313" key="4">
    <source>
        <dbReference type="Proteomes" id="UP000076881"/>
    </source>
</evidence>
<feature type="compositionally biased region" description="Acidic residues" evidence="1">
    <location>
        <begin position="55"/>
        <end position="64"/>
    </location>
</feature>
<feature type="compositionally biased region" description="Basic and acidic residues" evidence="1">
    <location>
        <begin position="1158"/>
        <end position="1176"/>
    </location>
</feature>
<organism evidence="3 4">
    <name type="scientific">Akanthomyces lecanii RCEF 1005</name>
    <dbReference type="NCBI Taxonomy" id="1081108"/>
    <lineage>
        <taxon>Eukaryota</taxon>
        <taxon>Fungi</taxon>
        <taxon>Dikarya</taxon>
        <taxon>Ascomycota</taxon>
        <taxon>Pezizomycotina</taxon>
        <taxon>Sordariomycetes</taxon>
        <taxon>Hypocreomycetidae</taxon>
        <taxon>Hypocreales</taxon>
        <taxon>Cordycipitaceae</taxon>
        <taxon>Akanthomyces</taxon>
        <taxon>Cordyceps confragosa</taxon>
    </lineage>
</organism>
<feature type="transmembrane region" description="Helical" evidence="2">
    <location>
        <begin position="260"/>
        <end position="283"/>
    </location>
</feature>
<dbReference type="InterPro" id="IPR021840">
    <property type="entry name" value="DUF3433"/>
</dbReference>
<feature type="compositionally biased region" description="Basic and acidic residues" evidence="1">
    <location>
        <begin position="45"/>
        <end position="54"/>
    </location>
</feature>